<dbReference type="PANTHER" id="PTHR43775:SF37">
    <property type="entry name" value="SI:DKEY-61P9.11"/>
    <property type="match status" value="1"/>
</dbReference>
<dbReference type="Pfam" id="PF00109">
    <property type="entry name" value="ketoacyl-synt"/>
    <property type="match status" value="1"/>
</dbReference>
<keyword evidence="1" id="KW-0596">Phosphopantetheine</keyword>
<dbReference type="InterPro" id="IPR014031">
    <property type="entry name" value="Ketoacyl_synth_C"/>
</dbReference>
<dbReference type="EMBL" id="KX395868">
    <property type="protein sequence ID" value="AQS99286.1"/>
    <property type="molecule type" value="Transcribed_RNA"/>
</dbReference>
<dbReference type="CDD" id="cd00833">
    <property type="entry name" value="PKS"/>
    <property type="match status" value="1"/>
</dbReference>
<dbReference type="PANTHER" id="PTHR43775">
    <property type="entry name" value="FATTY ACID SYNTHASE"/>
    <property type="match status" value="1"/>
</dbReference>
<keyword evidence="3" id="KW-0808">Transferase</keyword>
<dbReference type="Gene3D" id="3.40.47.10">
    <property type="match status" value="1"/>
</dbReference>
<dbReference type="Pfam" id="PF02801">
    <property type="entry name" value="Ketoacyl-synt_C"/>
    <property type="match status" value="1"/>
</dbReference>
<dbReference type="InterPro" id="IPR016039">
    <property type="entry name" value="Thiolase-like"/>
</dbReference>
<feature type="domain" description="Ketosynthase family 3 (KS3)" evidence="4">
    <location>
        <begin position="273"/>
        <end position="705"/>
    </location>
</feature>
<organism evidence="5">
    <name type="scientific">Gambierdiscus polynesiensis</name>
    <dbReference type="NCBI Taxonomy" id="439318"/>
    <lineage>
        <taxon>Eukaryota</taxon>
        <taxon>Sar</taxon>
        <taxon>Alveolata</taxon>
        <taxon>Dinophyceae</taxon>
        <taxon>Gonyaulacales</taxon>
        <taxon>Pyrocystaceae</taxon>
        <taxon>Gambierdiscus</taxon>
    </lineage>
</organism>
<dbReference type="GO" id="GO:0006633">
    <property type="term" value="P:fatty acid biosynthetic process"/>
    <property type="evidence" value="ECO:0007669"/>
    <property type="project" value="TreeGrafter"/>
</dbReference>
<sequence>MGMEQNTLRPEDGGFDIAWPATPEEHALDFGLQVAELLASKGFCVVQGFSGAVESAAAEAEAADRTDWQRFAAEIEPGYLGRSASGKVAWLESDEARESQLGTFDQQLTELSAMLEPMTLGSFGFAAVGRTDGLLRKTFSGRADEDAIMSAQEKLDDMQVQVFGKVEDHLKFVQQRKICMMYFVSGNGGNLYFHRKLGPGASVPCVEGHIVVFRHDLLSYTYDPEEESLALQAWILADGQATVMQEYTGPPQNFDQAMGLVSGPTAPIYGKTGKSVSIMSMDAMLAGNGIGAHFFWNFLVAGCDAIRHLSQTRWDATWYYEPNKDLALGKYYSNHGGFVLEEHLMGFDADFFGIDPEEVEMIDPIQRNSMEVGYNTLYKAGWDRDSLKNAHVGVFVGNCGTDWTSVKLSPAVCPVNEKYIHLFSAHSLNTRISYTFGLRGPLSTSDTACSSSLVATGTAHNAMRRLEPEQAAVGNNAFINWCLIIGTNALLGPFSWIGLCGPHMLSPTGRCFTFDGHADGFSRGEGTTAVSAKVTDKEPSGRLAVFCGTCINQDGRSASMTAPHGPSQQECLWGSLREANVIPSDIRIAELHGTGTALGDPIEVGALRGVMKVRDGPICKTSAKSNIAHAEANAGTAGLVKCFMMLMHGCVPPNVHLVALNPHIDANGYPVQFGDSLIDLGTNSGYAGVSSFGFGGTNARADLWARVSVGPREANTMDWNKLDYIIVRCPRCMGWMEHVCGAMMPSRPTKPVAGRYKANMIRDEFDNYDYCSLCYKGPYQYGVPPDESSIPSGRMFIAGTWDAWSSKQEVQQDPNGVWHHFQRLGETRMEQFRFMLEQNDNFAFYPAIPRAGIGIRTEGPCAWKEGHNWLIDARDDEWPEGQLIHIMMTPDSKNGAREVTWEAVEEDGGPSEFPSFRHSYQVMASWTSFQMADMAPVRGERGTYELQTRLGPGGQESFQIARDNDVEQVFYPAYSSRRGVPVRGPDHLGNRNFFVIQGEHGERVVIRIKVQNGHTTVKATSASTGSRTWESVDGKYHRCLSLAGTFTDGRCQKMEEDTLHVYRAQITMGDSGVEEFQVLQDDDPERAFYPESGGFASGQVLVCGPDGNSEGRSFRIEGIPSVQFEISFDAKALDRRRIITWKPILEDGILAVPWTNSSPLK</sequence>
<comment type="similarity">
    <text evidence="3">Belongs to the thiolase-like superfamily. Beta-ketoacyl-ACP synthases family.</text>
</comment>
<accession>A0A1S6K870</accession>
<dbReference type="InterPro" id="IPR014030">
    <property type="entry name" value="Ketoacyl_synth_N"/>
</dbReference>
<evidence type="ECO:0000256" key="3">
    <source>
        <dbReference type="RuleBase" id="RU003694"/>
    </source>
</evidence>
<protein>
    <submittedName>
        <fullName evidence="5">Type I polyketide synthase</fullName>
    </submittedName>
</protein>
<evidence type="ECO:0000259" key="4">
    <source>
        <dbReference type="PROSITE" id="PS52004"/>
    </source>
</evidence>
<dbReference type="SUPFAM" id="SSF53901">
    <property type="entry name" value="Thiolase-like"/>
    <property type="match status" value="1"/>
</dbReference>
<reference evidence="5" key="1">
    <citation type="journal article" date="2017" name="J. Eukaryot. Microbiol.">
        <title>Role of Modular Polyketide Synthases in the Production of Polyether Ladder Compounds in Ciguatoxin-producing Gambierdiscus polynesiensis and G.excentricus (Dinophyceae).</title>
        <authorList>
            <person name="Kohli G.S."/>
            <person name="Campbell K."/>
            <person name="John U."/>
            <person name="Smith K.F."/>
            <person name="Fraga S."/>
            <person name="Rhodes L.L."/>
            <person name="Murray S.A."/>
        </authorList>
    </citation>
    <scope>NUCLEOTIDE SEQUENCE</scope>
    <source>
        <strain evidence="5">Contig_36095</strain>
    </source>
</reference>
<dbReference type="InterPro" id="IPR030834">
    <property type="entry name" value="PKS_assoc_dom"/>
</dbReference>
<dbReference type="GO" id="GO:0004312">
    <property type="term" value="F:fatty acid synthase activity"/>
    <property type="evidence" value="ECO:0007669"/>
    <property type="project" value="TreeGrafter"/>
</dbReference>
<evidence type="ECO:0000313" key="5">
    <source>
        <dbReference type="EMBL" id="AQS99286.1"/>
    </source>
</evidence>
<dbReference type="InterPro" id="IPR050091">
    <property type="entry name" value="PKS_NRPS_Biosynth_Enz"/>
</dbReference>
<evidence type="ECO:0000256" key="2">
    <source>
        <dbReference type="ARBA" id="ARBA00022553"/>
    </source>
</evidence>
<name>A0A1S6K870_9DINO</name>
<keyword evidence="2" id="KW-0597">Phosphoprotein</keyword>
<evidence type="ECO:0000256" key="1">
    <source>
        <dbReference type="ARBA" id="ARBA00022450"/>
    </source>
</evidence>
<proteinExistence type="inferred from homology"/>
<dbReference type="InterPro" id="IPR020841">
    <property type="entry name" value="PKS_Beta-ketoAc_synthase_dom"/>
</dbReference>
<dbReference type="AlphaFoldDB" id="A0A1S6K870"/>
<dbReference type="PROSITE" id="PS52004">
    <property type="entry name" value="KS3_2"/>
    <property type="match status" value="1"/>
</dbReference>
<dbReference type="NCBIfam" id="TIGR04556">
    <property type="entry name" value="PKS_assoc"/>
    <property type="match status" value="1"/>
</dbReference>
<dbReference type="SMART" id="SM00825">
    <property type="entry name" value="PKS_KS"/>
    <property type="match status" value="1"/>
</dbReference>